<comment type="caution">
    <text evidence="3">The sequence shown here is derived from an EMBL/GenBank/DDBJ whole genome shotgun (WGS) entry which is preliminary data.</text>
</comment>
<accession>A0A0S8K2L5</accession>
<proteinExistence type="inferred from homology"/>
<evidence type="ECO:0000256" key="1">
    <source>
        <dbReference type="ARBA" id="ARBA00005836"/>
    </source>
</evidence>
<dbReference type="GO" id="GO:0006508">
    <property type="term" value="P:proteolysis"/>
    <property type="evidence" value="ECO:0007669"/>
    <property type="project" value="InterPro"/>
</dbReference>
<reference evidence="3 4" key="1">
    <citation type="journal article" date="2015" name="Microbiome">
        <title>Genomic resolution of linkages in carbon, nitrogen, and sulfur cycling among widespread estuary sediment bacteria.</title>
        <authorList>
            <person name="Baker B.J."/>
            <person name="Lazar C.S."/>
            <person name="Teske A.P."/>
            <person name="Dick G.J."/>
        </authorList>
    </citation>
    <scope>NUCLEOTIDE SEQUENCE [LARGE SCALE GENOMIC DNA]</scope>
    <source>
        <strain evidence="3">SM1_77</strain>
    </source>
</reference>
<evidence type="ECO:0000313" key="4">
    <source>
        <dbReference type="Proteomes" id="UP000050975"/>
    </source>
</evidence>
<comment type="similarity">
    <text evidence="1">Belongs to the peptidase U62 family.</text>
</comment>
<dbReference type="SUPFAM" id="SSF111283">
    <property type="entry name" value="Putative modulator of DNA gyrase, PmbA/TldD"/>
    <property type="match status" value="1"/>
</dbReference>
<dbReference type="InterPro" id="IPR051463">
    <property type="entry name" value="Peptidase_U62_metallo"/>
</dbReference>
<evidence type="ECO:0000313" key="3">
    <source>
        <dbReference type="EMBL" id="KPL15355.1"/>
    </source>
</evidence>
<organism evidence="3 4">
    <name type="scientific">candidate division WOR_3 bacterium SM1_77</name>
    <dbReference type="NCBI Taxonomy" id="1703778"/>
    <lineage>
        <taxon>Bacteria</taxon>
        <taxon>Bacteria division WOR-3</taxon>
    </lineage>
</organism>
<dbReference type="EMBL" id="LJVE01000016">
    <property type="protein sequence ID" value="KPL15355.1"/>
    <property type="molecule type" value="Genomic_DNA"/>
</dbReference>
<gene>
    <name evidence="3" type="ORF">AMJ74_01630</name>
</gene>
<dbReference type="Proteomes" id="UP000050975">
    <property type="component" value="Unassembled WGS sequence"/>
</dbReference>
<dbReference type="PANTHER" id="PTHR30624:SF0">
    <property type="entry name" value="METALLOPROTEASE SLR0863"/>
    <property type="match status" value="1"/>
</dbReference>
<sequence length="336" mass="37170">EKIDMFRQRRARILAGKNVVNCKIMYSDELKSKTFISSSGITNEEVRNVSHHLMVYVSDGKDLKYDYTSAGGTGGLELIEITDNQIDELVENANKLLHAESIRPDFYDVVATPEIAGFIAHEAFGHGVETDMYLKDRARSREYLGKIIASPLVNIVDDPTLPGGYGSYFIDDEGLTAQPTYIIKNGRFIQGLTNRYASSVLGLPGTANGRRESFTRKVYTRMSNTFFEAGKDNPDDIIKSVDKGIYLIKGLSGMEDPKGWGIQVLVLYGKEIKGGRLTDRIFSPLGITGFVPDLLSNISMVGTDFRVDLGMCGKGYKEYIPVSSGGPHIRTRVRLG</sequence>
<dbReference type="GO" id="GO:0008237">
    <property type="term" value="F:metallopeptidase activity"/>
    <property type="evidence" value="ECO:0007669"/>
    <property type="project" value="InterPro"/>
</dbReference>
<dbReference type="InterPro" id="IPR036059">
    <property type="entry name" value="TldD/PmbA_sf"/>
</dbReference>
<protein>
    <recommendedName>
        <fullName evidence="2">Metalloprotease TldD/E C-terminal domain-containing protein</fullName>
    </recommendedName>
</protein>
<feature type="non-terminal residue" evidence="3">
    <location>
        <position position="1"/>
    </location>
</feature>
<dbReference type="AlphaFoldDB" id="A0A0S8K2L5"/>
<evidence type="ECO:0000259" key="2">
    <source>
        <dbReference type="Pfam" id="PF19289"/>
    </source>
</evidence>
<dbReference type="PATRIC" id="fig|1703778.3.peg.1289"/>
<dbReference type="GO" id="GO:0005829">
    <property type="term" value="C:cytosol"/>
    <property type="evidence" value="ECO:0007669"/>
    <property type="project" value="TreeGrafter"/>
</dbReference>
<dbReference type="PANTHER" id="PTHR30624">
    <property type="entry name" value="UNCHARACTERIZED PROTEIN TLDD AND PMBA"/>
    <property type="match status" value="1"/>
</dbReference>
<feature type="domain" description="Metalloprotease TldD/E C-terminal" evidence="2">
    <location>
        <begin position="107"/>
        <end position="331"/>
    </location>
</feature>
<dbReference type="Pfam" id="PF19289">
    <property type="entry name" value="PmbA_TldD_3rd"/>
    <property type="match status" value="1"/>
</dbReference>
<dbReference type="InterPro" id="IPR045569">
    <property type="entry name" value="Metalloprtase-TldD/E_C"/>
</dbReference>
<name>A0A0S8K2L5_UNCW3</name>